<dbReference type="Proteomes" id="UP000199129">
    <property type="component" value="Unassembled WGS sequence"/>
</dbReference>
<reference evidence="1 4" key="2">
    <citation type="submission" date="2019-09" db="EMBL/GenBank/DDBJ databases">
        <title>Draft genome sequences of 48 bacterial type strains from the CCUG.</title>
        <authorList>
            <person name="Tunovic T."/>
            <person name="Pineiro-Iglesias B."/>
            <person name="Unosson C."/>
            <person name="Inganas E."/>
            <person name="Ohlen M."/>
            <person name="Cardew S."/>
            <person name="Jensie-Markopoulos S."/>
            <person name="Salva-Serra F."/>
            <person name="Jaen-Luchoro D."/>
            <person name="Karlsson R."/>
            <person name="Svensson-Stadler L."/>
            <person name="Chun J."/>
            <person name="Moore E."/>
        </authorList>
    </citation>
    <scope>NUCLEOTIDE SEQUENCE [LARGE SCALE GENOMIC DNA]</scope>
    <source>
        <strain evidence="1 4">CCUG 51524</strain>
    </source>
</reference>
<evidence type="ECO:0000313" key="1">
    <source>
        <dbReference type="EMBL" id="KAB0565197.1"/>
    </source>
</evidence>
<dbReference type="EMBL" id="FNUA01000002">
    <property type="protein sequence ID" value="SEE14725.1"/>
    <property type="molecule type" value="Genomic_DNA"/>
</dbReference>
<organism evidence="2 3">
    <name type="scientific">Pseudomonas palleroniana</name>
    <dbReference type="NCBI Taxonomy" id="191390"/>
    <lineage>
        <taxon>Bacteria</taxon>
        <taxon>Pseudomonadati</taxon>
        <taxon>Pseudomonadota</taxon>
        <taxon>Gammaproteobacteria</taxon>
        <taxon>Pseudomonadales</taxon>
        <taxon>Pseudomonadaceae</taxon>
        <taxon>Pseudomonas</taxon>
    </lineage>
</organism>
<proteinExistence type="predicted"/>
<dbReference type="EMBL" id="VZPQ01000012">
    <property type="protein sequence ID" value="KAB0565197.1"/>
    <property type="molecule type" value="Genomic_DNA"/>
</dbReference>
<name>A0A1H5GGM8_9PSED</name>
<evidence type="ECO:0000313" key="2">
    <source>
        <dbReference type="EMBL" id="SEE14725.1"/>
    </source>
</evidence>
<dbReference type="Proteomes" id="UP000423257">
    <property type="component" value="Unassembled WGS sequence"/>
</dbReference>
<sequence>MTSLNHHPSGMHAMKKQTAKPMLVAEYAAEAQRLGGSVSANQRRFMAAAKRGRQIEPIGVMAGRL</sequence>
<reference evidence="2 3" key="1">
    <citation type="submission" date="2016-10" db="EMBL/GenBank/DDBJ databases">
        <authorList>
            <person name="de Groot N.N."/>
        </authorList>
    </citation>
    <scope>NUCLEOTIDE SEQUENCE [LARGE SCALE GENOMIC DNA]</scope>
    <source>
        <strain evidence="2 3">BS3265</strain>
    </source>
</reference>
<dbReference type="RefSeq" id="WP_143038181.1">
    <property type="nucleotide sequence ID" value="NZ_FNUA01000002.1"/>
</dbReference>
<evidence type="ECO:0000313" key="4">
    <source>
        <dbReference type="Proteomes" id="UP000423257"/>
    </source>
</evidence>
<protein>
    <submittedName>
        <fullName evidence="2">Uncharacterized protein</fullName>
    </submittedName>
</protein>
<dbReference type="AlphaFoldDB" id="A0A1H5GGM8"/>
<evidence type="ECO:0000313" key="3">
    <source>
        <dbReference type="Proteomes" id="UP000199129"/>
    </source>
</evidence>
<gene>
    <name evidence="1" type="ORF">F7R03_19505</name>
    <name evidence="2" type="ORF">SAMN04490198_0658</name>
</gene>
<accession>A0A1H5GGM8</accession>